<dbReference type="OMA" id="WVNEVNG"/>
<name>A0A5J4Z7A0_PORPP</name>
<dbReference type="Proteomes" id="UP000324585">
    <property type="component" value="Unassembled WGS sequence"/>
</dbReference>
<organism evidence="3 4">
    <name type="scientific">Porphyridium purpureum</name>
    <name type="common">Red alga</name>
    <name type="synonym">Porphyridium cruentum</name>
    <dbReference type="NCBI Taxonomy" id="35688"/>
    <lineage>
        <taxon>Eukaryota</taxon>
        <taxon>Rhodophyta</taxon>
        <taxon>Bangiophyceae</taxon>
        <taxon>Porphyridiales</taxon>
        <taxon>Porphyridiaceae</taxon>
        <taxon>Porphyridium</taxon>
    </lineage>
</organism>
<feature type="compositionally biased region" description="Basic and acidic residues" evidence="2">
    <location>
        <begin position="18"/>
        <end position="37"/>
    </location>
</feature>
<feature type="coiled-coil region" evidence="1">
    <location>
        <begin position="185"/>
        <end position="219"/>
    </location>
</feature>
<evidence type="ECO:0000313" key="3">
    <source>
        <dbReference type="EMBL" id="KAA8499811.1"/>
    </source>
</evidence>
<proteinExistence type="predicted"/>
<feature type="region of interest" description="Disordered" evidence="2">
    <location>
        <begin position="246"/>
        <end position="266"/>
    </location>
</feature>
<comment type="caution">
    <text evidence="3">The sequence shown here is derived from an EMBL/GenBank/DDBJ whole genome shotgun (WGS) entry which is preliminary data.</text>
</comment>
<gene>
    <name evidence="3" type="ORF">FVE85_7396</name>
</gene>
<reference evidence="4" key="1">
    <citation type="journal article" date="2019" name="Nat. Commun.">
        <title>Expansion of phycobilisome linker gene families in mesophilic red algae.</title>
        <authorList>
            <person name="Lee J."/>
            <person name="Kim D."/>
            <person name="Bhattacharya D."/>
            <person name="Yoon H.S."/>
        </authorList>
    </citation>
    <scope>NUCLEOTIDE SEQUENCE [LARGE SCALE GENOMIC DNA]</scope>
    <source>
        <strain evidence="4">CCMP 1328</strain>
    </source>
</reference>
<feature type="region of interest" description="Disordered" evidence="2">
    <location>
        <begin position="1"/>
        <end position="125"/>
    </location>
</feature>
<evidence type="ECO:0000256" key="2">
    <source>
        <dbReference type="SAM" id="MobiDB-lite"/>
    </source>
</evidence>
<sequence>MEPGHPTKASASDAAVAPRKESRMDTQRSRPHEDRKGASQTKAGSRLDSKAAVGTHGQQQQHQHHYHASSAQAAELVKQARLQESERRKQAEDEQKRLSNTPDMDSELELEEVSKMDPGLAGMDDNELFRRQRALQEKLEVKHMEYVKQAKRLQILRQELKDLEEPLKREIFAARTRLEEVNKDETRWVNEVNGLRKQMREAEKELQKARSLKQECTDSLVTVMADYEKKKEERLEQIALILGEKSLNDKSGTDPSASSDPAFSGF</sequence>
<evidence type="ECO:0008006" key="5">
    <source>
        <dbReference type="Google" id="ProtNLM"/>
    </source>
</evidence>
<accession>A0A5J4Z7A0</accession>
<keyword evidence="4" id="KW-1185">Reference proteome</keyword>
<evidence type="ECO:0000313" key="4">
    <source>
        <dbReference type="Proteomes" id="UP000324585"/>
    </source>
</evidence>
<keyword evidence="1" id="KW-0175">Coiled coil</keyword>
<evidence type="ECO:0000256" key="1">
    <source>
        <dbReference type="SAM" id="Coils"/>
    </source>
</evidence>
<feature type="compositionally biased region" description="Basic and acidic residues" evidence="2">
    <location>
        <begin position="81"/>
        <end position="97"/>
    </location>
</feature>
<feature type="compositionally biased region" description="Polar residues" evidence="2">
    <location>
        <begin position="253"/>
        <end position="266"/>
    </location>
</feature>
<protein>
    <recommendedName>
        <fullName evidence="5">RAB6-interacting golgin</fullName>
    </recommendedName>
</protein>
<dbReference type="AlphaFoldDB" id="A0A5J4Z7A0"/>
<dbReference type="OrthoDB" id="1921288at2759"/>
<dbReference type="EMBL" id="VRMN01000001">
    <property type="protein sequence ID" value="KAA8499811.1"/>
    <property type="molecule type" value="Genomic_DNA"/>
</dbReference>